<evidence type="ECO:0000313" key="2">
    <source>
        <dbReference type="EMBL" id="KAF3341685.1"/>
    </source>
</evidence>
<name>A0A833VTH5_9POAL</name>
<evidence type="ECO:0000259" key="1">
    <source>
        <dbReference type="PROSITE" id="PS50144"/>
    </source>
</evidence>
<protein>
    <recommendedName>
        <fullName evidence="1">MATH domain-containing protein</fullName>
    </recommendedName>
</protein>
<sequence>MKSTVSLIDASVEDPIEPEKEVICDMETFSMVYRAKINRYSKVKCCPPGFWIDCGTFDLAGHLWAISYYPKVIGIPQGVALQIRLLTNITTSLKLKVKVSLIDPSGRRLVVADIRRQIYDKMNDGLKIPFMQKTKLDSSEYVKDDCLTFECIVSVTKWSPAEVVKKKPQSAITFSNTQEDSGEETDFSIISGVTLILD</sequence>
<dbReference type="AlphaFoldDB" id="A0A833VTH5"/>
<dbReference type="PANTHER" id="PTHR26379:SF187">
    <property type="entry name" value="OS07G0655300 PROTEIN"/>
    <property type="match status" value="1"/>
</dbReference>
<accession>A0A833VTH5</accession>
<dbReference type="PANTHER" id="PTHR26379">
    <property type="entry name" value="BTB/POZ AND MATH DOMAIN-CONTAINING PROTEIN 1"/>
    <property type="match status" value="1"/>
</dbReference>
<proteinExistence type="predicted"/>
<organism evidence="2 3">
    <name type="scientific">Carex littledalei</name>
    <dbReference type="NCBI Taxonomy" id="544730"/>
    <lineage>
        <taxon>Eukaryota</taxon>
        <taxon>Viridiplantae</taxon>
        <taxon>Streptophyta</taxon>
        <taxon>Embryophyta</taxon>
        <taxon>Tracheophyta</taxon>
        <taxon>Spermatophyta</taxon>
        <taxon>Magnoliopsida</taxon>
        <taxon>Liliopsida</taxon>
        <taxon>Poales</taxon>
        <taxon>Cyperaceae</taxon>
        <taxon>Cyperoideae</taxon>
        <taxon>Cariceae</taxon>
        <taxon>Carex</taxon>
        <taxon>Carex subgen. Euthyceras</taxon>
    </lineage>
</organism>
<dbReference type="GO" id="GO:0016567">
    <property type="term" value="P:protein ubiquitination"/>
    <property type="evidence" value="ECO:0007669"/>
    <property type="project" value="InterPro"/>
</dbReference>
<dbReference type="OrthoDB" id="713644at2759"/>
<dbReference type="Gene3D" id="2.60.210.10">
    <property type="entry name" value="Apoptosis, Tumor Necrosis Factor Receptor Associated Protein 2, Chain A"/>
    <property type="match status" value="1"/>
</dbReference>
<dbReference type="InterPro" id="IPR008974">
    <property type="entry name" value="TRAF-like"/>
</dbReference>
<dbReference type="PROSITE" id="PS50144">
    <property type="entry name" value="MATH"/>
    <property type="match status" value="1"/>
</dbReference>
<dbReference type="CDD" id="cd00121">
    <property type="entry name" value="MATH"/>
    <property type="match status" value="1"/>
</dbReference>
<evidence type="ECO:0000313" key="3">
    <source>
        <dbReference type="Proteomes" id="UP000623129"/>
    </source>
</evidence>
<gene>
    <name evidence="2" type="ORF">FCM35_KLT00323</name>
</gene>
<feature type="domain" description="MATH" evidence="1">
    <location>
        <begin position="30"/>
        <end position="153"/>
    </location>
</feature>
<keyword evidence="3" id="KW-1185">Reference proteome</keyword>
<dbReference type="Pfam" id="PF22486">
    <property type="entry name" value="MATH_2"/>
    <property type="match status" value="1"/>
</dbReference>
<dbReference type="InterPro" id="IPR045005">
    <property type="entry name" value="BPM1-6"/>
</dbReference>
<dbReference type="SUPFAM" id="SSF49599">
    <property type="entry name" value="TRAF domain-like"/>
    <property type="match status" value="1"/>
</dbReference>
<reference evidence="2" key="1">
    <citation type="submission" date="2020-01" db="EMBL/GenBank/DDBJ databases">
        <title>Genome sequence of Kobresia littledalei, the first chromosome-level genome in the family Cyperaceae.</title>
        <authorList>
            <person name="Qu G."/>
        </authorList>
    </citation>
    <scope>NUCLEOTIDE SEQUENCE</scope>
    <source>
        <strain evidence="2">C.B.Clarke</strain>
        <tissue evidence="2">Leaf</tissue>
    </source>
</reference>
<comment type="caution">
    <text evidence="2">The sequence shown here is derived from an EMBL/GenBank/DDBJ whole genome shotgun (WGS) entry which is preliminary data.</text>
</comment>
<dbReference type="EMBL" id="SWLB01000001">
    <property type="protein sequence ID" value="KAF3341685.1"/>
    <property type="molecule type" value="Genomic_DNA"/>
</dbReference>
<dbReference type="Proteomes" id="UP000623129">
    <property type="component" value="Unassembled WGS sequence"/>
</dbReference>
<dbReference type="InterPro" id="IPR002083">
    <property type="entry name" value="MATH/TRAF_dom"/>
</dbReference>